<evidence type="ECO:0000256" key="2">
    <source>
        <dbReference type="ARBA" id="ARBA00022679"/>
    </source>
</evidence>
<keyword evidence="2 7" id="KW-0808">Transferase</keyword>
<dbReference type="InterPro" id="IPR004567">
    <property type="entry name" value="Type_II_PanK"/>
</dbReference>
<dbReference type="SUPFAM" id="SSF53067">
    <property type="entry name" value="Actin-like ATPase domain"/>
    <property type="match status" value="1"/>
</dbReference>
<dbReference type="InterPro" id="IPR011602">
    <property type="entry name" value="Type_II_PanK_bac"/>
</dbReference>
<proteinExistence type="predicted"/>
<dbReference type="CDD" id="cd24085">
    <property type="entry name" value="ASKHA_NBD_PanK-II_bac"/>
    <property type="match status" value="1"/>
</dbReference>
<keyword evidence="1" id="KW-0963">Cytoplasm</keyword>
<dbReference type="InterPro" id="IPR043129">
    <property type="entry name" value="ATPase_NBD"/>
</dbReference>
<organism evidence="7 8">
    <name type="scientific">Robertmurraya mangrovi</name>
    <dbReference type="NCBI Taxonomy" id="3098077"/>
    <lineage>
        <taxon>Bacteria</taxon>
        <taxon>Bacillati</taxon>
        <taxon>Bacillota</taxon>
        <taxon>Bacilli</taxon>
        <taxon>Bacillales</taxon>
        <taxon>Bacillaceae</taxon>
        <taxon>Robertmurraya</taxon>
    </lineage>
</organism>
<keyword evidence="6" id="KW-0173">Coenzyme A biosynthesis</keyword>
<evidence type="ECO:0000256" key="3">
    <source>
        <dbReference type="ARBA" id="ARBA00022741"/>
    </source>
</evidence>
<comment type="caution">
    <text evidence="7">The sequence shown here is derived from an EMBL/GenBank/DDBJ whole genome shotgun (WGS) entry which is preliminary data.</text>
</comment>
<dbReference type="Proteomes" id="UP001290455">
    <property type="component" value="Unassembled WGS sequence"/>
</dbReference>
<evidence type="ECO:0000313" key="7">
    <source>
        <dbReference type="EMBL" id="MDZ5473030.1"/>
    </source>
</evidence>
<keyword evidence="5" id="KW-0067">ATP-binding</keyword>
<keyword evidence="4 7" id="KW-0418">Kinase</keyword>
<evidence type="ECO:0000313" key="8">
    <source>
        <dbReference type="Proteomes" id="UP001290455"/>
    </source>
</evidence>
<dbReference type="Pfam" id="PF03630">
    <property type="entry name" value="Fumble"/>
    <property type="match status" value="1"/>
</dbReference>
<dbReference type="PANTHER" id="PTHR12280">
    <property type="entry name" value="PANTOTHENATE KINASE"/>
    <property type="match status" value="1"/>
</dbReference>
<dbReference type="Gene3D" id="3.30.420.40">
    <property type="match status" value="1"/>
</dbReference>
<reference evidence="7 8" key="1">
    <citation type="submission" date="2023-11" db="EMBL/GenBank/DDBJ databases">
        <title>Bacillus jintuensis, isolated from a mudflat on the Beibu Gulf coast.</title>
        <authorList>
            <person name="Li M."/>
        </authorList>
    </citation>
    <scope>NUCLEOTIDE SEQUENCE [LARGE SCALE GENOMIC DNA]</scope>
    <source>
        <strain evidence="7 8">31A1R</strain>
    </source>
</reference>
<dbReference type="PANTHER" id="PTHR12280:SF20">
    <property type="entry name" value="4'-PHOSPHOPANTETHEINE PHOSPHATASE"/>
    <property type="match status" value="1"/>
</dbReference>
<gene>
    <name evidence="7" type="primary">coaW</name>
    <name evidence="7" type="ORF">SM124_15030</name>
</gene>
<evidence type="ECO:0000256" key="6">
    <source>
        <dbReference type="ARBA" id="ARBA00022993"/>
    </source>
</evidence>
<dbReference type="PIRSF" id="PIRSF036940">
    <property type="entry name" value="PanK_bac_aCoA"/>
    <property type="match status" value="1"/>
</dbReference>
<dbReference type="RefSeq" id="WP_322447330.1">
    <property type="nucleotide sequence ID" value="NZ_JAXOFX010000010.1"/>
</dbReference>
<keyword evidence="3" id="KW-0547">Nucleotide-binding</keyword>
<evidence type="ECO:0000256" key="5">
    <source>
        <dbReference type="ARBA" id="ARBA00022840"/>
    </source>
</evidence>
<accession>A0ABU5J0T2</accession>
<sequence>MKKSKIGIDAGGSLIKLCYEQKGKLHFKKYDYTQVESAIEWLKFLAPHSQVRLTGGKAGVIQQTFLPEARIIPEFTATCEGAQFLNKQSTLPIKGPFLLVNIGTGTSWFLINGDHYERVLGSGMGGGTFVGLGNVISNERDFFKLNQLSSLGNKNNVDLLVKDIYHPLEPPINGDLTASNFGKVADIKPEDGIAALSNLMAETLILLTMQTAKLHKVNEIVYIGNTLIGNSLLKTTLESYTTALGFSAYFLENGEFSGAVGAFMAD</sequence>
<dbReference type="EC" id="2.7.1.33" evidence="7"/>
<dbReference type="NCBIfam" id="NF009842">
    <property type="entry name" value="PRK13317.1"/>
    <property type="match status" value="1"/>
</dbReference>
<dbReference type="EMBL" id="JAXOFX010000010">
    <property type="protein sequence ID" value="MDZ5473030.1"/>
    <property type="molecule type" value="Genomic_DNA"/>
</dbReference>
<protein>
    <submittedName>
        <fullName evidence="7">Type II pantothenate kinase</fullName>
        <ecNumber evidence="7">2.7.1.33</ecNumber>
    </submittedName>
</protein>
<evidence type="ECO:0000256" key="4">
    <source>
        <dbReference type="ARBA" id="ARBA00022777"/>
    </source>
</evidence>
<dbReference type="GO" id="GO:0004594">
    <property type="term" value="F:pantothenate kinase activity"/>
    <property type="evidence" value="ECO:0007669"/>
    <property type="project" value="UniProtKB-EC"/>
</dbReference>
<keyword evidence="8" id="KW-1185">Reference proteome</keyword>
<evidence type="ECO:0000256" key="1">
    <source>
        <dbReference type="ARBA" id="ARBA00022490"/>
    </source>
</evidence>
<name>A0ABU5J0T2_9BACI</name>